<dbReference type="PROSITE" id="PS51186">
    <property type="entry name" value="GNAT"/>
    <property type="match status" value="1"/>
</dbReference>
<feature type="domain" description="N-acetyltransferase" evidence="1">
    <location>
        <begin position="372"/>
        <end position="509"/>
    </location>
</feature>
<dbReference type="Pfam" id="PF13673">
    <property type="entry name" value="Acetyltransf_10"/>
    <property type="match status" value="1"/>
</dbReference>
<dbReference type="PANTHER" id="PTHR13369:SF3">
    <property type="entry name" value="METHYLTRANSFERASE DOMAIN-CONTAINING PROTEIN"/>
    <property type="match status" value="1"/>
</dbReference>
<organism evidence="2">
    <name type="scientific">Notodromas monacha</name>
    <dbReference type="NCBI Taxonomy" id="399045"/>
    <lineage>
        <taxon>Eukaryota</taxon>
        <taxon>Metazoa</taxon>
        <taxon>Ecdysozoa</taxon>
        <taxon>Arthropoda</taxon>
        <taxon>Crustacea</taxon>
        <taxon>Oligostraca</taxon>
        <taxon>Ostracoda</taxon>
        <taxon>Podocopa</taxon>
        <taxon>Podocopida</taxon>
        <taxon>Cypridocopina</taxon>
        <taxon>Cypridoidea</taxon>
        <taxon>Cyprididae</taxon>
        <taxon>Notodromas</taxon>
    </lineage>
</organism>
<dbReference type="SUPFAM" id="SSF55729">
    <property type="entry name" value="Acyl-CoA N-acyltransferases (Nat)"/>
    <property type="match status" value="1"/>
</dbReference>
<sequence>MTVSVSSSAQEQQFLQAFQQALESQSFDRMILSQYQGELEQLEKMTFRVVMLQGQPVLSCLYRHKTQDVTKNYSLDTALDTVTALLAQCKQANLMTTEQELQLKKNKKKAMLTQSKNKTVTKAVEQQGHDRVKQRFVDQDSYFLQPLGITDAKAHIIPSMARALSHIQLPEQLRVVDFGSGKGYLTFALYDYLLKQDLNPFVTGVELNSKMVEFCQEVANKSDFQQLDFFQGDVRTYQPERLDVMIALHACDVATDFAIHTGIRLNAEMIMCAPCCHKELRPQLKAPLVLQPMLQFGIHAGQQAEMLTDTIRALLLKAYGYETKVFEFVALEHTSKNKMILATKRKDYQAPDVAVLAQIQALKEMEMKMPSLRITHGTWEELQHAAKMIREQVFIQEQNIAAEDEWDEQDEIAVHFVVYEQDQAIATARLLQNHSIGRVAVLKSHRGLGVGKVLMQAVIAYAQQQQRPFLVLSSQVHAQAFYQALGFMQEGEEYLDCGIPHIHMRLSSIKKP</sequence>
<protein>
    <recommendedName>
        <fullName evidence="1">N-acetyltransferase domain-containing protein</fullName>
    </recommendedName>
</protein>
<dbReference type="Proteomes" id="UP000678499">
    <property type="component" value="Unassembled WGS sequence"/>
</dbReference>
<dbReference type="CDD" id="cd04301">
    <property type="entry name" value="NAT_SF"/>
    <property type="match status" value="1"/>
</dbReference>
<dbReference type="GO" id="GO:0016747">
    <property type="term" value="F:acyltransferase activity, transferring groups other than amino-acyl groups"/>
    <property type="evidence" value="ECO:0007669"/>
    <property type="project" value="InterPro"/>
</dbReference>
<gene>
    <name evidence="2" type="ORF">NMOB1V02_LOCUS11125</name>
</gene>
<dbReference type="SUPFAM" id="SSF53335">
    <property type="entry name" value="S-adenosyl-L-methionine-dependent methyltransferases"/>
    <property type="match status" value="1"/>
</dbReference>
<evidence type="ECO:0000259" key="1">
    <source>
        <dbReference type="PROSITE" id="PS51186"/>
    </source>
</evidence>
<dbReference type="EMBL" id="OA887576">
    <property type="protein sequence ID" value="CAD7283510.1"/>
    <property type="molecule type" value="Genomic_DNA"/>
</dbReference>
<proteinExistence type="predicted"/>
<accession>A0A7R9C0D2</accession>
<dbReference type="InterPro" id="IPR016181">
    <property type="entry name" value="Acyl_CoA_acyltransferase"/>
</dbReference>
<dbReference type="CDD" id="cd02440">
    <property type="entry name" value="AdoMet_MTases"/>
    <property type="match status" value="1"/>
</dbReference>
<name>A0A7R9C0D2_9CRUS</name>
<dbReference type="GO" id="GO:0005737">
    <property type="term" value="C:cytoplasm"/>
    <property type="evidence" value="ECO:0007669"/>
    <property type="project" value="TreeGrafter"/>
</dbReference>
<keyword evidence="3" id="KW-1185">Reference proteome</keyword>
<reference evidence="2" key="1">
    <citation type="submission" date="2020-11" db="EMBL/GenBank/DDBJ databases">
        <authorList>
            <person name="Tran Van P."/>
        </authorList>
    </citation>
    <scope>NUCLEOTIDE SEQUENCE</scope>
</reference>
<dbReference type="InterPro" id="IPR029063">
    <property type="entry name" value="SAM-dependent_MTases_sf"/>
</dbReference>
<dbReference type="OrthoDB" id="41532at2759"/>
<dbReference type="EMBL" id="CAJPEX010005539">
    <property type="protein sequence ID" value="CAG0923662.1"/>
    <property type="molecule type" value="Genomic_DNA"/>
</dbReference>
<dbReference type="Gene3D" id="3.40.50.150">
    <property type="entry name" value="Vaccinia Virus protein VP39"/>
    <property type="match status" value="1"/>
</dbReference>
<dbReference type="InterPro" id="IPR025714">
    <property type="entry name" value="Methyltranfer_dom"/>
</dbReference>
<evidence type="ECO:0000313" key="2">
    <source>
        <dbReference type="EMBL" id="CAD7283510.1"/>
    </source>
</evidence>
<dbReference type="Gene3D" id="3.40.630.30">
    <property type="match status" value="1"/>
</dbReference>
<dbReference type="AlphaFoldDB" id="A0A7R9C0D2"/>
<dbReference type="InterPro" id="IPR000182">
    <property type="entry name" value="GNAT_dom"/>
</dbReference>
<dbReference type="PANTHER" id="PTHR13369">
    <property type="match status" value="1"/>
</dbReference>
<dbReference type="Pfam" id="PF13679">
    <property type="entry name" value="Methyltransf_32"/>
    <property type="match status" value="1"/>
</dbReference>
<evidence type="ECO:0000313" key="3">
    <source>
        <dbReference type="Proteomes" id="UP000678499"/>
    </source>
</evidence>